<accession>A0AC61YDH2</accession>
<sequence>MKKYPLILVTVFIGLIGYGQNLYEAYQLSSSELKGTARYTAMSGAFGALGGDISALKDNPAGSSIFLNNYLSGTLNAEFYKNNVGFNNYYNSSSEDDLDISQLGAVFVFNNYNSEATINKFALGLTYDKQKSLDDYYNWQGITNNSISNFFVNQANGIPLDLLVPIANESIYDLYQFLGEADFSGNNNYTNNQAQNAYLGYETFLVNSTDNTDFSNTEYVSNVQGNSFNQQYDYLTTGFNGKVSGNASLAINNKLHLGLNLNGHIINYEKNTIFYENAPASSNVNETYYENNVLTLGAGFSFDLGAIYKISDLVRLGVSYHSPQWYTIHDETTQYLETYGEQNGTVVFDPRVINIYPEYNYKTPSRLDGSLALVFGKSGIISFEYSHKDYSQIEYDSNNSYYNFNALNNAIDNTFTSSSTYKIGGEYRFKAWSFRGGYRLVESPYKNDKIASDLTGYSAGLGYSFGNINLGLSYYYSEQDSQQQFQQTSFNTPASIERKLSNVAATFSINL</sequence>
<organism evidence="1 2">
    <name type="scientific">Mesonia oceanica</name>
    <dbReference type="NCBI Taxonomy" id="2687242"/>
    <lineage>
        <taxon>Bacteria</taxon>
        <taxon>Pseudomonadati</taxon>
        <taxon>Bacteroidota</taxon>
        <taxon>Flavobacteriia</taxon>
        <taxon>Flavobacteriales</taxon>
        <taxon>Flavobacteriaceae</taxon>
        <taxon>Mesonia</taxon>
    </lineage>
</organism>
<keyword evidence="2" id="KW-1185">Reference proteome</keyword>
<dbReference type="Proteomes" id="UP000356253">
    <property type="component" value="Unassembled WGS sequence"/>
</dbReference>
<dbReference type="EMBL" id="CABVMM010000029">
    <property type="protein sequence ID" value="VVV02564.1"/>
    <property type="molecule type" value="Genomic_DNA"/>
</dbReference>
<proteinExistence type="predicted"/>
<evidence type="ECO:0000313" key="1">
    <source>
        <dbReference type="EMBL" id="VVV02564.1"/>
    </source>
</evidence>
<protein>
    <submittedName>
        <fullName evidence="1">Uncharacterized protein</fullName>
    </submittedName>
</protein>
<reference evidence="1" key="1">
    <citation type="submission" date="2019-09" db="EMBL/GenBank/DDBJ databases">
        <authorList>
            <person name="Rodrigo-Torres L."/>
            <person name="Arahal R. D."/>
            <person name="Lucena T."/>
        </authorList>
    </citation>
    <scope>NUCLEOTIDE SEQUENCE</scope>
    <source>
        <strain evidence="1">ISS653</strain>
    </source>
</reference>
<comment type="caution">
    <text evidence="1">The sequence shown here is derived from an EMBL/GenBank/DDBJ whole genome shotgun (WGS) entry which is preliminary data.</text>
</comment>
<name>A0AC61YDH2_9FLAO</name>
<evidence type="ECO:0000313" key="2">
    <source>
        <dbReference type="Proteomes" id="UP000356253"/>
    </source>
</evidence>
<gene>
    <name evidence="1" type="ORF">FVB9532_03871</name>
</gene>